<evidence type="ECO:0000256" key="1">
    <source>
        <dbReference type="SAM" id="MobiDB-lite"/>
    </source>
</evidence>
<dbReference type="PATRIC" id="fig|37916.4.peg.355"/>
<dbReference type="AlphaFoldDB" id="A0A0J6WNK8"/>
<feature type="transmembrane region" description="Helical" evidence="2">
    <location>
        <begin position="57"/>
        <end position="77"/>
    </location>
</feature>
<feature type="region of interest" description="Disordered" evidence="1">
    <location>
        <begin position="186"/>
        <end position="206"/>
    </location>
</feature>
<evidence type="ECO:0000313" key="3">
    <source>
        <dbReference type="EMBL" id="KMO83668.1"/>
    </source>
</evidence>
<feature type="transmembrane region" description="Helical" evidence="2">
    <location>
        <begin position="30"/>
        <end position="51"/>
    </location>
</feature>
<reference evidence="3 4" key="1">
    <citation type="journal article" date="2015" name="Genome Biol. Evol.">
        <title>Characterization of Three Mycobacterium spp. with Potential Use in Bioremediation by Genome Sequencing and Comparative Genomics.</title>
        <authorList>
            <person name="Das S."/>
            <person name="Pettersson B.M."/>
            <person name="Behra P.R."/>
            <person name="Ramesh M."/>
            <person name="Dasgupta S."/>
            <person name="Bhattacharya A."/>
            <person name="Kirsebom L.A."/>
        </authorList>
    </citation>
    <scope>NUCLEOTIDE SEQUENCE [LARGE SCALE GENOMIC DNA]</scope>
    <source>
        <strain evidence="3 4">DSM 43826</strain>
    </source>
</reference>
<feature type="compositionally biased region" description="Pro residues" evidence="1">
    <location>
        <begin position="194"/>
        <end position="204"/>
    </location>
</feature>
<dbReference type="Proteomes" id="UP000036513">
    <property type="component" value="Unassembled WGS sequence"/>
</dbReference>
<name>A0A0J6WNK8_9MYCO</name>
<protein>
    <recommendedName>
        <fullName evidence="5">DUF2637 domain-containing protein</fullName>
    </recommendedName>
</protein>
<evidence type="ECO:0008006" key="5">
    <source>
        <dbReference type="Google" id="ProtNLM"/>
    </source>
</evidence>
<proteinExistence type="predicted"/>
<keyword evidence="2" id="KW-0812">Transmembrane</keyword>
<evidence type="ECO:0000313" key="4">
    <source>
        <dbReference type="Proteomes" id="UP000036513"/>
    </source>
</evidence>
<gene>
    <name evidence="3" type="ORF">MCHLDSM_00320</name>
</gene>
<dbReference type="EMBL" id="JYNL01000003">
    <property type="protein sequence ID" value="KMO83668.1"/>
    <property type="molecule type" value="Genomic_DNA"/>
</dbReference>
<keyword evidence="4" id="KW-1185">Reference proteome</keyword>
<sequence>MMTATSMSGHRAAAEAKAAWSTMRADRRFLWFWLSIATFLSVAGNVGHAWLEVGVGAARFMAIGWAVAPPALLMLAIHGLPTLSRMLGRDDRDRLLTAVVWGVTVGAFGWSAFGIFGFSIAMGLPGQMAWVAPFVIDLSVFGATRGLVLTAPIAARMKMGVEPVHADSGAAAVGAQQVPPAAISALDPQSLRPSPSPAPEPPPSVATAVDRVPVQESADDVVPDASVLGPDTLTLAEDIVASGAVRKPVETVATILAVAAQGESRKAAIAERSGVHHSVVTKTLEAAKSHRRQQIAAVR</sequence>
<keyword evidence="2" id="KW-1133">Transmembrane helix</keyword>
<keyword evidence="2" id="KW-0472">Membrane</keyword>
<evidence type="ECO:0000256" key="2">
    <source>
        <dbReference type="SAM" id="Phobius"/>
    </source>
</evidence>
<feature type="transmembrane region" description="Helical" evidence="2">
    <location>
        <begin position="128"/>
        <end position="149"/>
    </location>
</feature>
<accession>A0A0J6WNK8</accession>
<feature type="transmembrane region" description="Helical" evidence="2">
    <location>
        <begin position="98"/>
        <end position="122"/>
    </location>
</feature>
<comment type="caution">
    <text evidence="3">The sequence shown here is derived from an EMBL/GenBank/DDBJ whole genome shotgun (WGS) entry which is preliminary data.</text>
</comment>
<organism evidence="3 4">
    <name type="scientific">Mycolicibacterium chlorophenolicum</name>
    <dbReference type="NCBI Taxonomy" id="37916"/>
    <lineage>
        <taxon>Bacteria</taxon>
        <taxon>Bacillati</taxon>
        <taxon>Actinomycetota</taxon>
        <taxon>Actinomycetes</taxon>
        <taxon>Mycobacteriales</taxon>
        <taxon>Mycobacteriaceae</taxon>
        <taxon>Mycolicibacterium</taxon>
    </lineage>
</organism>